<protein>
    <recommendedName>
        <fullName evidence="3">ESX-1 secretion-associated protein EspA/EspE-like domain-containing protein</fullName>
    </recommendedName>
</protein>
<accession>A0A1S1LKP2</accession>
<evidence type="ECO:0000313" key="2">
    <source>
        <dbReference type="Proteomes" id="UP000180043"/>
    </source>
</evidence>
<organism evidence="1 2">
    <name type="scientific">Mycobacteroides chelonae</name>
    <name type="common">Mycobacterium chelonae</name>
    <dbReference type="NCBI Taxonomy" id="1774"/>
    <lineage>
        <taxon>Bacteria</taxon>
        <taxon>Bacillati</taxon>
        <taxon>Actinomycetota</taxon>
        <taxon>Actinomycetes</taxon>
        <taxon>Mycobacteriales</taxon>
        <taxon>Mycobacteriaceae</taxon>
        <taxon>Mycobacteroides</taxon>
    </lineage>
</organism>
<gene>
    <name evidence="1" type="ORF">BKG82_19010</name>
</gene>
<dbReference type="RefSeq" id="WP_070947633.1">
    <property type="nucleotide sequence ID" value="NZ_MLIQ01000021.1"/>
</dbReference>
<name>A0A1S1LKP2_MYCCH</name>
<proteinExistence type="predicted"/>
<reference evidence="1 2" key="1">
    <citation type="submission" date="2016-10" db="EMBL/GenBank/DDBJ databases">
        <title>Evaluation of Human, Veterinary and Environmental Mycobacterium chelonae Isolates by Core Genome Phylogenomic Analysis, Targeted Gene Comparison, and Anti-microbial Susceptibility Patterns: A Tale of Mistaken Identities.</title>
        <authorList>
            <person name="Fogelson S.B."/>
            <person name="Camus A.C."/>
            <person name="Lorenz W."/>
            <person name="Vasireddy R."/>
            <person name="Vasireddy S."/>
            <person name="Smith T."/>
            <person name="Brown-Elliott B.A."/>
            <person name="Wallace R.J.Jr."/>
            <person name="Hasan N.A."/>
            <person name="Reischl U."/>
            <person name="Sanchez S."/>
        </authorList>
    </citation>
    <scope>NUCLEOTIDE SEQUENCE [LARGE SCALE GENOMIC DNA]</scope>
    <source>
        <strain evidence="1 2">15515</strain>
    </source>
</reference>
<evidence type="ECO:0000313" key="1">
    <source>
        <dbReference type="EMBL" id="OHU52353.1"/>
    </source>
</evidence>
<sequence length="237" mass="25561">MANVHGADALTRSQIEAWDVEHLDAAATYWSSTATQWEEHFTAIHEGTRRPGGTVWEGPAADAAADRTFGDLVNVRRAAEGLHHAASAARHGAADLTWAKDQALAAITEAEQAQFAVAQDLSVTDPTMTVLMRGWQARQTQAQQFSAEISSRTHTLAAIDKDIADKITAALTPVRELQFEESTDAAAVPASLRSIPPTGIVWCRDHPTGGYMCRELLPNGTISIFPSPTDISGHWPD</sequence>
<dbReference type="EMBL" id="MLIQ01000021">
    <property type="protein sequence ID" value="OHU52353.1"/>
    <property type="molecule type" value="Genomic_DNA"/>
</dbReference>
<evidence type="ECO:0008006" key="3">
    <source>
        <dbReference type="Google" id="ProtNLM"/>
    </source>
</evidence>
<comment type="caution">
    <text evidence="1">The sequence shown here is derived from an EMBL/GenBank/DDBJ whole genome shotgun (WGS) entry which is preliminary data.</text>
</comment>
<dbReference type="AlphaFoldDB" id="A0A1S1LKP2"/>
<dbReference type="Proteomes" id="UP000180043">
    <property type="component" value="Unassembled WGS sequence"/>
</dbReference>